<accession>A0A6J4IKR6</accession>
<feature type="non-terminal residue" evidence="2">
    <location>
        <position position="1"/>
    </location>
</feature>
<feature type="compositionally biased region" description="Low complexity" evidence="1">
    <location>
        <begin position="22"/>
        <end position="40"/>
    </location>
</feature>
<feature type="region of interest" description="Disordered" evidence="1">
    <location>
        <begin position="1"/>
        <end position="77"/>
    </location>
</feature>
<sequence length="77" mass="8288">ERSHRAGRCGRQHRSSGRPAGGRRPTPAAGKPRGAPGAERPQPRLVVAGDRHCPGCQQAGRPQEARRPAAPDRKREV</sequence>
<proteinExistence type="predicted"/>
<evidence type="ECO:0000313" key="2">
    <source>
        <dbReference type="EMBL" id="CAA9252965.1"/>
    </source>
</evidence>
<evidence type="ECO:0000256" key="1">
    <source>
        <dbReference type="SAM" id="MobiDB-lite"/>
    </source>
</evidence>
<dbReference type="EMBL" id="CADCTB010000144">
    <property type="protein sequence ID" value="CAA9252965.1"/>
    <property type="molecule type" value="Genomic_DNA"/>
</dbReference>
<organism evidence="2">
    <name type="scientific">uncultured Acidimicrobiales bacterium</name>
    <dbReference type="NCBI Taxonomy" id="310071"/>
    <lineage>
        <taxon>Bacteria</taxon>
        <taxon>Bacillati</taxon>
        <taxon>Actinomycetota</taxon>
        <taxon>Acidimicrobiia</taxon>
        <taxon>Acidimicrobiales</taxon>
        <taxon>environmental samples</taxon>
    </lineage>
</organism>
<feature type="compositionally biased region" description="Basic residues" evidence="1">
    <location>
        <begin position="1"/>
        <end position="16"/>
    </location>
</feature>
<reference evidence="2" key="1">
    <citation type="submission" date="2020-02" db="EMBL/GenBank/DDBJ databases">
        <authorList>
            <person name="Meier V. D."/>
        </authorList>
    </citation>
    <scope>NUCLEOTIDE SEQUENCE</scope>
    <source>
        <strain evidence="2">AVDCRST_MAG10</strain>
    </source>
</reference>
<gene>
    <name evidence="2" type="ORF">AVDCRST_MAG10-2264</name>
</gene>
<feature type="compositionally biased region" description="Basic and acidic residues" evidence="1">
    <location>
        <begin position="63"/>
        <end position="77"/>
    </location>
</feature>
<dbReference type="AlphaFoldDB" id="A0A6J4IKR6"/>
<name>A0A6J4IKR6_9ACTN</name>
<protein>
    <submittedName>
        <fullName evidence="2">Uncharacterized protein</fullName>
    </submittedName>
</protein>
<feature type="non-terminal residue" evidence="2">
    <location>
        <position position="77"/>
    </location>
</feature>